<dbReference type="InterPro" id="IPR001680">
    <property type="entry name" value="WD40_rpt"/>
</dbReference>
<keyword evidence="1 3" id="KW-0853">WD repeat</keyword>
<comment type="caution">
    <text evidence="4">The sequence shown here is derived from an EMBL/GenBank/DDBJ whole genome shotgun (WGS) entry which is preliminary data.</text>
</comment>
<gene>
    <name evidence="4" type="ORF">BCR32DRAFT_268057</name>
</gene>
<organism evidence="4 5">
    <name type="scientific">Anaeromyces robustus</name>
    <dbReference type="NCBI Taxonomy" id="1754192"/>
    <lineage>
        <taxon>Eukaryota</taxon>
        <taxon>Fungi</taxon>
        <taxon>Fungi incertae sedis</taxon>
        <taxon>Chytridiomycota</taxon>
        <taxon>Chytridiomycota incertae sedis</taxon>
        <taxon>Neocallimastigomycetes</taxon>
        <taxon>Neocallimastigales</taxon>
        <taxon>Neocallimastigaceae</taxon>
        <taxon>Anaeromyces</taxon>
    </lineage>
</organism>
<dbReference type="Gene3D" id="2.130.10.10">
    <property type="entry name" value="YVTN repeat-like/Quinoprotein amine dehydrogenase"/>
    <property type="match status" value="2"/>
</dbReference>
<dbReference type="InterPro" id="IPR052234">
    <property type="entry name" value="U5_snRNP_Component"/>
</dbReference>
<keyword evidence="5" id="KW-1185">Reference proteome</keyword>
<reference evidence="4 5" key="2">
    <citation type="submission" date="2016-08" db="EMBL/GenBank/DDBJ databases">
        <title>Pervasive Adenine N6-methylation of Active Genes in Fungi.</title>
        <authorList>
            <consortium name="DOE Joint Genome Institute"/>
            <person name="Mondo S.J."/>
            <person name="Dannebaum R.O."/>
            <person name="Kuo R.C."/>
            <person name="Labutti K."/>
            <person name="Haridas S."/>
            <person name="Kuo A."/>
            <person name="Salamov A."/>
            <person name="Ahrendt S.R."/>
            <person name="Lipzen A."/>
            <person name="Sullivan W."/>
            <person name="Andreopoulos W.B."/>
            <person name="Clum A."/>
            <person name="Lindquist E."/>
            <person name="Daum C."/>
            <person name="Ramamoorthy G.K."/>
            <person name="Gryganskyi A."/>
            <person name="Culley D."/>
            <person name="Magnuson J.K."/>
            <person name="James T.Y."/>
            <person name="O'Malley M.A."/>
            <person name="Stajich J.E."/>
            <person name="Spatafora J.W."/>
            <person name="Visel A."/>
            <person name="Grigoriev I.V."/>
        </authorList>
    </citation>
    <scope>NUCLEOTIDE SEQUENCE [LARGE SCALE GENOMIC DNA]</scope>
    <source>
        <strain evidence="4 5">S4</strain>
    </source>
</reference>
<dbReference type="GO" id="GO:0003723">
    <property type="term" value="F:RNA binding"/>
    <property type="evidence" value="ECO:0007669"/>
    <property type="project" value="TreeGrafter"/>
</dbReference>
<dbReference type="STRING" id="1754192.A0A1Y1X7Y0"/>
<evidence type="ECO:0000256" key="2">
    <source>
        <dbReference type="ARBA" id="ARBA00022737"/>
    </source>
</evidence>
<dbReference type="Pfam" id="PF00400">
    <property type="entry name" value="WD40"/>
    <property type="match status" value="2"/>
</dbReference>
<name>A0A1Y1X7Y0_9FUNG</name>
<dbReference type="EMBL" id="MCFG01000110">
    <property type="protein sequence ID" value="ORX81835.1"/>
    <property type="molecule type" value="Genomic_DNA"/>
</dbReference>
<dbReference type="Proteomes" id="UP000193944">
    <property type="component" value="Unassembled WGS sequence"/>
</dbReference>
<dbReference type="InterPro" id="IPR015943">
    <property type="entry name" value="WD40/YVTN_repeat-like_dom_sf"/>
</dbReference>
<dbReference type="PROSITE" id="PS50294">
    <property type="entry name" value="WD_REPEATS_REGION"/>
    <property type="match status" value="2"/>
</dbReference>
<proteinExistence type="predicted"/>
<dbReference type="PANTHER" id="PTHR44006">
    <property type="entry name" value="U5 SMALL NUCLEAR RIBONUCLEOPROTEIN 40 KDA PROTEIN"/>
    <property type="match status" value="1"/>
</dbReference>
<dbReference type="PANTHER" id="PTHR44006:SF1">
    <property type="entry name" value="U5 SMALL NUCLEAR RIBONUCLEOPROTEIN 40 KDA PROTEIN"/>
    <property type="match status" value="1"/>
</dbReference>
<protein>
    <submittedName>
        <fullName evidence="4">WD40 repeat-like protein</fullName>
    </submittedName>
</protein>
<dbReference type="SMART" id="SM00320">
    <property type="entry name" value="WD40"/>
    <property type="match status" value="5"/>
</dbReference>
<dbReference type="PROSITE" id="PS50082">
    <property type="entry name" value="WD_REPEATS_2"/>
    <property type="match status" value="2"/>
</dbReference>
<dbReference type="GO" id="GO:0071013">
    <property type="term" value="C:catalytic step 2 spliceosome"/>
    <property type="evidence" value="ECO:0007669"/>
    <property type="project" value="TreeGrafter"/>
</dbReference>
<sequence>MTQTVTILPQYTCQSDFPIDFSISQEKVNATTTENSSNKDQKLTASLENSKPPSFWISKYKENETPTHGKVQVIFNKGNEVPTLNAEPEFNVHWLNSNAFELTDNDNTIIMKSYDKNYKIQNKNINSIDISPLESLMVTGEDDAVIKLIEIDTGNIRRIFEGHYGDITKVRFFPSGQVLLTAGTDLQIKIWSVLDGSCPVTLKGHTRAITDTAIISRGRNVLSSSKDGSVRLWECGSSSTIRKICQLDKPIHKIALGEINKEYLTKNKNNSSLSSSSSEVTLDPREVETRGKVLFVLTDHTFYGYDLGQPNQDPIFVGHQGIDHSPFSAIAYDQENNKLYTGNEEGIIAIWDLNQLSQPIQLLKRNNTTITSLHVLPNHGILVTQGDGQLYLCQMEENNEHPYCLIKKEFVGSDLEPWYDACITSSGTIIAGGRNGLLQKYTL</sequence>
<evidence type="ECO:0000313" key="4">
    <source>
        <dbReference type="EMBL" id="ORX81835.1"/>
    </source>
</evidence>
<dbReference type="InterPro" id="IPR036322">
    <property type="entry name" value="WD40_repeat_dom_sf"/>
</dbReference>
<evidence type="ECO:0000256" key="3">
    <source>
        <dbReference type="PROSITE-ProRule" id="PRU00221"/>
    </source>
</evidence>
<evidence type="ECO:0000256" key="1">
    <source>
        <dbReference type="ARBA" id="ARBA00022574"/>
    </source>
</evidence>
<keyword evidence="2" id="KW-0677">Repeat</keyword>
<dbReference type="AlphaFoldDB" id="A0A1Y1X7Y0"/>
<dbReference type="SUPFAM" id="SSF50978">
    <property type="entry name" value="WD40 repeat-like"/>
    <property type="match status" value="1"/>
</dbReference>
<feature type="repeat" description="WD" evidence="3">
    <location>
        <begin position="160"/>
        <end position="201"/>
    </location>
</feature>
<evidence type="ECO:0000313" key="5">
    <source>
        <dbReference type="Proteomes" id="UP000193944"/>
    </source>
</evidence>
<reference evidence="4 5" key="1">
    <citation type="submission" date="2016-08" db="EMBL/GenBank/DDBJ databases">
        <title>A Parts List for Fungal Cellulosomes Revealed by Comparative Genomics.</title>
        <authorList>
            <consortium name="DOE Joint Genome Institute"/>
            <person name="Haitjema C.H."/>
            <person name="Gilmore S.P."/>
            <person name="Henske J.K."/>
            <person name="Solomon K.V."/>
            <person name="De Groot R."/>
            <person name="Kuo A."/>
            <person name="Mondo S.J."/>
            <person name="Salamov A.A."/>
            <person name="Labutti K."/>
            <person name="Zhao Z."/>
            <person name="Chiniquy J."/>
            <person name="Barry K."/>
            <person name="Brewer H.M."/>
            <person name="Purvine S.O."/>
            <person name="Wright A.T."/>
            <person name="Boxma B."/>
            <person name="Van Alen T."/>
            <person name="Hackstein J.H."/>
            <person name="Baker S.E."/>
            <person name="Grigoriev I.V."/>
            <person name="O'Malley M.A."/>
        </authorList>
    </citation>
    <scope>NUCLEOTIDE SEQUENCE [LARGE SCALE GENOMIC DNA]</scope>
    <source>
        <strain evidence="4 5">S4</strain>
    </source>
</reference>
<feature type="repeat" description="WD" evidence="3">
    <location>
        <begin position="202"/>
        <end position="243"/>
    </location>
</feature>
<accession>A0A1Y1X7Y0</accession>
<dbReference type="OrthoDB" id="10257301at2759"/>